<name>A0A401T4D9_CHIPU</name>
<proteinExistence type="predicted"/>
<dbReference type="Proteomes" id="UP000287033">
    <property type="component" value="Unassembled WGS sequence"/>
</dbReference>
<organism evidence="2 3">
    <name type="scientific">Chiloscyllium punctatum</name>
    <name type="common">Brownbanded bambooshark</name>
    <name type="synonym">Hemiscyllium punctatum</name>
    <dbReference type="NCBI Taxonomy" id="137246"/>
    <lineage>
        <taxon>Eukaryota</taxon>
        <taxon>Metazoa</taxon>
        <taxon>Chordata</taxon>
        <taxon>Craniata</taxon>
        <taxon>Vertebrata</taxon>
        <taxon>Chondrichthyes</taxon>
        <taxon>Elasmobranchii</taxon>
        <taxon>Galeomorphii</taxon>
        <taxon>Galeoidea</taxon>
        <taxon>Orectolobiformes</taxon>
        <taxon>Hemiscylliidae</taxon>
        <taxon>Chiloscyllium</taxon>
    </lineage>
</organism>
<feature type="region of interest" description="Disordered" evidence="1">
    <location>
        <begin position="91"/>
        <end position="113"/>
    </location>
</feature>
<evidence type="ECO:0000256" key="1">
    <source>
        <dbReference type="SAM" id="MobiDB-lite"/>
    </source>
</evidence>
<evidence type="ECO:0000313" key="3">
    <source>
        <dbReference type="Proteomes" id="UP000287033"/>
    </source>
</evidence>
<gene>
    <name evidence="2" type="ORF">chiPu_0016047</name>
</gene>
<comment type="caution">
    <text evidence="2">The sequence shown here is derived from an EMBL/GenBank/DDBJ whole genome shotgun (WGS) entry which is preliminary data.</text>
</comment>
<accession>A0A401T4D9</accession>
<dbReference type="AlphaFoldDB" id="A0A401T4D9"/>
<sequence>MHTALGPAGLAGATVTFPSPAPVAFHTQGKSRRFFNLTHPVTWTKEADLAILLRCIAERLAFTRRLPPHLPSGAQCEQEIEKCTRWWEGPSRVKDQQQDKERKRDQKGGKLKEGAENLAKDISVILPTSEGNLHCPTKVVPSGNLSTDHRFLLGVTFRWWSPQQTFFPGRQRLIVGQVLDLLPCSQDGSVNGRGGVQRSLDV</sequence>
<keyword evidence="3" id="KW-1185">Reference proteome</keyword>
<dbReference type="EMBL" id="BEZZ01001016">
    <property type="protein sequence ID" value="GCC37543.1"/>
    <property type="molecule type" value="Genomic_DNA"/>
</dbReference>
<evidence type="ECO:0000313" key="2">
    <source>
        <dbReference type="EMBL" id="GCC37543.1"/>
    </source>
</evidence>
<reference evidence="2 3" key="1">
    <citation type="journal article" date="2018" name="Nat. Ecol. Evol.">
        <title>Shark genomes provide insights into elasmobranch evolution and the origin of vertebrates.</title>
        <authorList>
            <person name="Hara Y"/>
            <person name="Yamaguchi K"/>
            <person name="Onimaru K"/>
            <person name="Kadota M"/>
            <person name="Koyanagi M"/>
            <person name="Keeley SD"/>
            <person name="Tatsumi K"/>
            <person name="Tanaka K"/>
            <person name="Motone F"/>
            <person name="Kageyama Y"/>
            <person name="Nozu R"/>
            <person name="Adachi N"/>
            <person name="Nishimura O"/>
            <person name="Nakagawa R"/>
            <person name="Tanegashima C"/>
            <person name="Kiyatake I"/>
            <person name="Matsumoto R"/>
            <person name="Murakumo K"/>
            <person name="Nishida K"/>
            <person name="Terakita A"/>
            <person name="Kuratani S"/>
            <person name="Sato K"/>
            <person name="Hyodo S Kuraku.S."/>
        </authorList>
    </citation>
    <scope>NUCLEOTIDE SEQUENCE [LARGE SCALE GENOMIC DNA]</scope>
</reference>
<protein>
    <submittedName>
        <fullName evidence="2">Uncharacterized protein</fullName>
    </submittedName>
</protein>